<evidence type="ECO:0000256" key="1">
    <source>
        <dbReference type="SAM" id="SignalP"/>
    </source>
</evidence>
<accession>A0A7R8YQ52</accession>
<dbReference type="Proteomes" id="UP000594454">
    <property type="component" value="Chromosome 1"/>
</dbReference>
<dbReference type="EMBL" id="LR899009">
    <property type="protein sequence ID" value="CAD7080130.1"/>
    <property type="molecule type" value="Genomic_DNA"/>
</dbReference>
<dbReference type="InParanoid" id="A0A7R8YQ52"/>
<sequence length="71" mass="8485">MTRLSREWFLMNWNLSGLLLLAEDKFDSGVLDIVRARNGTDFWCRQEPVIWLRFKLVLMCGVDFDKQFDDI</sequence>
<organism evidence="2 3">
    <name type="scientific">Hermetia illucens</name>
    <name type="common">Black soldier fly</name>
    <dbReference type="NCBI Taxonomy" id="343691"/>
    <lineage>
        <taxon>Eukaryota</taxon>
        <taxon>Metazoa</taxon>
        <taxon>Ecdysozoa</taxon>
        <taxon>Arthropoda</taxon>
        <taxon>Hexapoda</taxon>
        <taxon>Insecta</taxon>
        <taxon>Pterygota</taxon>
        <taxon>Neoptera</taxon>
        <taxon>Endopterygota</taxon>
        <taxon>Diptera</taxon>
        <taxon>Brachycera</taxon>
        <taxon>Stratiomyomorpha</taxon>
        <taxon>Stratiomyidae</taxon>
        <taxon>Hermetiinae</taxon>
        <taxon>Hermetia</taxon>
    </lineage>
</organism>
<feature type="chain" id="PRO_5031024724" evidence="1">
    <location>
        <begin position="21"/>
        <end position="71"/>
    </location>
</feature>
<feature type="signal peptide" evidence="1">
    <location>
        <begin position="1"/>
        <end position="20"/>
    </location>
</feature>
<protein>
    <submittedName>
        <fullName evidence="2">Uncharacterized protein</fullName>
    </submittedName>
</protein>
<name>A0A7R8YQ52_HERIL</name>
<evidence type="ECO:0000313" key="3">
    <source>
        <dbReference type="Proteomes" id="UP000594454"/>
    </source>
</evidence>
<evidence type="ECO:0000313" key="2">
    <source>
        <dbReference type="EMBL" id="CAD7080130.1"/>
    </source>
</evidence>
<gene>
    <name evidence="2" type="ORF">HERILL_LOCUS3303</name>
</gene>
<keyword evidence="3" id="KW-1185">Reference proteome</keyword>
<proteinExistence type="predicted"/>
<dbReference type="AlphaFoldDB" id="A0A7R8YQ52"/>
<reference evidence="2 3" key="1">
    <citation type="submission" date="2020-11" db="EMBL/GenBank/DDBJ databases">
        <authorList>
            <person name="Wallbank WR R."/>
            <person name="Pardo Diaz C."/>
            <person name="Kozak K."/>
            <person name="Martin S."/>
            <person name="Jiggins C."/>
            <person name="Moest M."/>
            <person name="Warren A I."/>
            <person name="Generalovic N T."/>
            <person name="Byers J.R.P. K."/>
            <person name="Montejo-Kovacevich G."/>
            <person name="Yen C E."/>
        </authorList>
    </citation>
    <scope>NUCLEOTIDE SEQUENCE [LARGE SCALE GENOMIC DNA]</scope>
</reference>
<keyword evidence="1" id="KW-0732">Signal</keyword>